<gene>
    <name evidence="9" type="ORF">BB559_007348</name>
</gene>
<evidence type="ECO:0000313" key="10">
    <source>
        <dbReference type="Proteomes" id="UP000245699"/>
    </source>
</evidence>
<sequence length="338" mass="37545">MFVGFWGLTILPGKTYTQTVDASFRVSNASLGIDIKNNQRTSLIVSIENKKFVLCNLIPEKIEQQSLDITITEGEEVTFESNGDNEIHLVGNYIADEEDQDAEDYDSEDDDSDNDMDYSPEDIQELIAKGLINPEDLEGLEDLDDDEVDYDIEELDSEEDYEDIEISQAKIEEIEEPKEPKLSKNQKRKLANEAKADGVKKSKPEENKPAQNKKAADSVPKKPESTKKTLSGGLTIDDKKVGSGQPLKKGQKVGMYYIGKLQKNGKQFDSCTKGKPFWFTLGKGEVIKGWDMGIVGMKKGGERRLTIPAALAYGSRGAPPDIPPNSTLIFDVRVAEIK</sequence>
<dbReference type="InterPro" id="IPR023566">
    <property type="entry name" value="PPIase_Fpr3/Fpr4-like"/>
</dbReference>
<keyword evidence="4 6" id="KW-0697">Rotamase</keyword>
<evidence type="ECO:0000256" key="7">
    <source>
        <dbReference type="SAM" id="MobiDB-lite"/>
    </source>
</evidence>
<dbReference type="SUPFAM" id="SSF54534">
    <property type="entry name" value="FKBP-like"/>
    <property type="match status" value="1"/>
</dbReference>
<dbReference type="Gene3D" id="2.60.120.340">
    <property type="entry name" value="Nucleoplasmin core domain"/>
    <property type="match status" value="1"/>
</dbReference>
<dbReference type="PROSITE" id="PS50059">
    <property type="entry name" value="FKBP_PPIASE"/>
    <property type="match status" value="1"/>
</dbReference>
<dbReference type="PANTHER" id="PTHR43811:SF19">
    <property type="entry name" value="39 KDA FK506-BINDING NUCLEAR PROTEIN"/>
    <property type="match status" value="1"/>
</dbReference>
<dbReference type="InterPro" id="IPR041232">
    <property type="entry name" value="NPL"/>
</dbReference>
<dbReference type="OrthoDB" id="1902587at2759"/>
<dbReference type="InterPro" id="IPR001179">
    <property type="entry name" value="PPIase_FKBP_dom"/>
</dbReference>
<dbReference type="GO" id="GO:0005730">
    <property type="term" value="C:nucleolus"/>
    <property type="evidence" value="ECO:0007669"/>
    <property type="project" value="TreeGrafter"/>
</dbReference>
<keyword evidence="5 6" id="KW-0413">Isomerase</keyword>
<feature type="compositionally biased region" description="Acidic residues" evidence="7">
    <location>
        <begin position="95"/>
        <end position="119"/>
    </location>
</feature>
<dbReference type="Pfam" id="PF17800">
    <property type="entry name" value="NPL"/>
    <property type="match status" value="1"/>
</dbReference>
<feature type="region of interest" description="Disordered" evidence="7">
    <location>
        <begin position="170"/>
        <end position="248"/>
    </location>
</feature>
<dbReference type="PIRSF" id="PIRSF001473">
    <property type="entry name" value="FK506-bp_FPR3"/>
    <property type="match status" value="1"/>
</dbReference>
<evidence type="ECO:0000259" key="8">
    <source>
        <dbReference type="PROSITE" id="PS50059"/>
    </source>
</evidence>
<evidence type="ECO:0000256" key="3">
    <source>
        <dbReference type="ARBA" id="ARBA00013194"/>
    </source>
</evidence>
<evidence type="ECO:0000256" key="4">
    <source>
        <dbReference type="ARBA" id="ARBA00023110"/>
    </source>
</evidence>
<evidence type="ECO:0000256" key="5">
    <source>
        <dbReference type="ARBA" id="ARBA00023235"/>
    </source>
</evidence>
<keyword evidence="10" id="KW-1185">Reference proteome</keyword>
<comment type="caution">
    <text evidence="9">The sequence shown here is derived from an EMBL/GenBank/DDBJ whole genome shotgun (WGS) entry which is preliminary data.</text>
</comment>
<dbReference type="FunFam" id="3.10.50.40:FF:000006">
    <property type="entry name" value="Peptidyl-prolyl cis-trans isomerase"/>
    <property type="match status" value="1"/>
</dbReference>
<evidence type="ECO:0000313" key="9">
    <source>
        <dbReference type="EMBL" id="PVU84845.1"/>
    </source>
</evidence>
<reference evidence="9 10" key="1">
    <citation type="journal article" date="2018" name="MBio">
        <title>Comparative Genomics Reveals the Core Gene Toolbox for the Fungus-Insect Symbiosis.</title>
        <authorList>
            <person name="Wang Y."/>
            <person name="Stata M."/>
            <person name="Wang W."/>
            <person name="Stajich J.E."/>
            <person name="White M.M."/>
            <person name="Moncalvo J.M."/>
        </authorList>
    </citation>
    <scope>NUCLEOTIDE SEQUENCE [LARGE SCALE GENOMIC DNA]</scope>
    <source>
        <strain evidence="9 10">AUS-77-4</strain>
    </source>
</reference>
<comment type="similarity">
    <text evidence="2">Belongs to the FKBP-type PPIase family. FKBP3/4 subfamily.</text>
</comment>
<protein>
    <recommendedName>
        <fullName evidence="3 6">peptidylprolyl isomerase</fullName>
        <ecNumber evidence="3 6">5.2.1.8</ecNumber>
    </recommendedName>
</protein>
<dbReference type="AlphaFoldDB" id="A0A2T9XXQ8"/>
<dbReference type="GO" id="GO:0000785">
    <property type="term" value="C:chromatin"/>
    <property type="evidence" value="ECO:0007669"/>
    <property type="project" value="TreeGrafter"/>
</dbReference>
<dbReference type="Gene3D" id="3.10.50.40">
    <property type="match status" value="1"/>
</dbReference>
<comment type="catalytic activity">
    <reaction evidence="1 6">
        <text>[protein]-peptidylproline (omega=180) = [protein]-peptidylproline (omega=0)</text>
        <dbReference type="Rhea" id="RHEA:16237"/>
        <dbReference type="Rhea" id="RHEA-COMP:10747"/>
        <dbReference type="Rhea" id="RHEA-COMP:10748"/>
        <dbReference type="ChEBI" id="CHEBI:83833"/>
        <dbReference type="ChEBI" id="CHEBI:83834"/>
        <dbReference type="EC" id="5.2.1.8"/>
    </reaction>
</comment>
<dbReference type="Pfam" id="PF00254">
    <property type="entry name" value="FKBP_C"/>
    <property type="match status" value="1"/>
</dbReference>
<dbReference type="Proteomes" id="UP000245699">
    <property type="component" value="Unassembled WGS sequence"/>
</dbReference>
<evidence type="ECO:0000256" key="6">
    <source>
        <dbReference type="PROSITE-ProRule" id="PRU00277"/>
    </source>
</evidence>
<dbReference type="STRING" id="61424.A0A2T9XXQ8"/>
<evidence type="ECO:0000256" key="2">
    <source>
        <dbReference type="ARBA" id="ARBA00007838"/>
    </source>
</evidence>
<dbReference type="GO" id="GO:0003755">
    <property type="term" value="F:peptidyl-prolyl cis-trans isomerase activity"/>
    <property type="evidence" value="ECO:0007669"/>
    <property type="project" value="UniProtKB-KW"/>
</dbReference>
<accession>A0A2T9XXQ8</accession>
<proteinExistence type="inferred from homology"/>
<dbReference type="InterPro" id="IPR046357">
    <property type="entry name" value="PPIase_dom_sf"/>
</dbReference>
<feature type="domain" description="PPIase FKBP-type" evidence="8">
    <location>
        <begin position="250"/>
        <end position="338"/>
    </location>
</feature>
<evidence type="ECO:0000256" key="1">
    <source>
        <dbReference type="ARBA" id="ARBA00000971"/>
    </source>
</evidence>
<dbReference type="EMBL" id="MBFT01001221">
    <property type="protein sequence ID" value="PVU84845.1"/>
    <property type="molecule type" value="Genomic_DNA"/>
</dbReference>
<dbReference type="EC" id="5.2.1.8" evidence="3 6"/>
<dbReference type="PANTHER" id="PTHR43811">
    <property type="entry name" value="FKBP-TYPE PEPTIDYL-PROLYL CIS-TRANS ISOMERASE FKPA"/>
    <property type="match status" value="1"/>
</dbReference>
<feature type="region of interest" description="Disordered" evidence="7">
    <location>
        <begin position="94"/>
        <end position="119"/>
    </location>
</feature>
<feature type="compositionally biased region" description="Basic and acidic residues" evidence="7">
    <location>
        <begin position="190"/>
        <end position="227"/>
    </location>
</feature>
<name>A0A2T9XXQ8_9FUNG</name>
<organism evidence="9 10">
    <name type="scientific">Furculomyces boomerangus</name>
    <dbReference type="NCBI Taxonomy" id="61424"/>
    <lineage>
        <taxon>Eukaryota</taxon>
        <taxon>Fungi</taxon>
        <taxon>Fungi incertae sedis</taxon>
        <taxon>Zoopagomycota</taxon>
        <taxon>Kickxellomycotina</taxon>
        <taxon>Harpellomycetes</taxon>
        <taxon>Harpellales</taxon>
        <taxon>Harpellaceae</taxon>
        <taxon>Furculomyces</taxon>
    </lineage>
</organism>